<dbReference type="InterPro" id="IPR025533">
    <property type="entry name" value="DUF4419"/>
</dbReference>
<reference evidence="1" key="1">
    <citation type="journal article" date="2020" name="Fungal Divers.">
        <title>Resolving the Mortierellaceae phylogeny through synthesis of multi-gene phylogenetics and phylogenomics.</title>
        <authorList>
            <person name="Vandepol N."/>
            <person name="Liber J."/>
            <person name="Desiro A."/>
            <person name="Na H."/>
            <person name="Kennedy M."/>
            <person name="Barry K."/>
            <person name="Grigoriev I.V."/>
            <person name="Miller A.N."/>
            <person name="O'Donnell K."/>
            <person name="Stajich J.E."/>
            <person name="Bonito G."/>
        </authorList>
    </citation>
    <scope>NUCLEOTIDE SEQUENCE</scope>
    <source>
        <strain evidence="1">NRRL 2769</strain>
    </source>
</reference>
<proteinExistence type="predicted"/>
<dbReference type="Pfam" id="PF14388">
    <property type="entry name" value="DUF4419"/>
    <property type="match status" value="1"/>
</dbReference>
<dbReference type="AlphaFoldDB" id="A0A9P6T0S2"/>
<protein>
    <submittedName>
        <fullName evidence="1">Uncharacterized protein</fullName>
    </submittedName>
</protein>
<name>A0A9P6T0S2_9FUNG</name>
<evidence type="ECO:0000313" key="2">
    <source>
        <dbReference type="Proteomes" id="UP000703661"/>
    </source>
</evidence>
<dbReference type="EMBL" id="JAAAID010000558">
    <property type="protein sequence ID" value="KAG0016164.1"/>
    <property type="molecule type" value="Genomic_DNA"/>
</dbReference>
<gene>
    <name evidence="1" type="ORF">BGZ80_009386</name>
</gene>
<dbReference type="PANTHER" id="PTHR31252">
    <property type="entry name" value="DUF4419 DOMAIN-CONTAINING PROTEIN"/>
    <property type="match status" value="1"/>
</dbReference>
<accession>A0A9P6T0S2</accession>
<dbReference type="PANTHER" id="PTHR31252:SF11">
    <property type="entry name" value="DUF4419 DOMAIN-CONTAINING PROTEIN"/>
    <property type="match status" value="1"/>
</dbReference>
<sequence length="332" mass="37688">MIIRPDDVWTAILVQFNFFVNGNAELLRSQFVSHEGQKTLKVEAVGNRYTVDFGKMARDMTAEIDRNVVDPSLREWILPNFTTTTNNDIIVSSVVMMATMKKYLKHNFTTYCGLPRITIGGEKRDWENILGRLERLKQYGLETIAWYHLLVPVISHFVKAFDDPHGSENLDFWSKVCQREGFDSGRYYLAGWSTAFCAFNEEGKWVGRPLTDEGSSLSDIATLSAADFFRKHASGANKHQDLVLDGASYHRINICMLPYGYAEVNVVIDDNGTEIPSMMVAGHVGVQICSSRDKELSSTGVRDTVRPASGWWIFTTLPEGKTREKKKSRFRY</sequence>
<dbReference type="Proteomes" id="UP000703661">
    <property type="component" value="Unassembled WGS sequence"/>
</dbReference>
<comment type="caution">
    <text evidence="1">The sequence shown here is derived from an EMBL/GenBank/DDBJ whole genome shotgun (WGS) entry which is preliminary data.</text>
</comment>
<evidence type="ECO:0000313" key="1">
    <source>
        <dbReference type="EMBL" id="KAG0016164.1"/>
    </source>
</evidence>
<organism evidence="1 2">
    <name type="scientific">Entomortierella chlamydospora</name>
    <dbReference type="NCBI Taxonomy" id="101097"/>
    <lineage>
        <taxon>Eukaryota</taxon>
        <taxon>Fungi</taxon>
        <taxon>Fungi incertae sedis</taxon>
        <taxon>Mucoromycota</taxon>
        <taxon>Mortierellomycotina</taxon>
        <taxon>Mortierellomycetes</taxon>
        <taxon>Mortierellales</taxon>
        <taxon>Mortierellaceae</taxon>
        <taxon>Entomortierella</taxon>
    </lineage>
</organism>
<keyword evidence="2" id="KW-1185">Reference proteome</keyword>